<dbReference type="Proteomes" id="UP000828251">
    <property type="component" value="Unassembled WGS sequence"/>
</dbReference>
<comment type="caution">
    <text evidence="1">The sequence shown here is derived from an EMBL/GenBank/DDBJ whole genome shotgun (WGS) entry which is preliminary data.</text>
</comment>
<name>A0A9D3ZIR2_9ROSI</name>
<evidence type="ECO:0000313" key="2">
    <source>
        <dbReference type="Proteomes" id="UP000828251"/>
    </source>
</evidence>
<organism evidence="1 2">
    <name type="scientific">Gossypium stocksii</name>
    <dbReference type="NCBI Taxonomy" id="47602"/>
    <lineage>
        <taxon>Eukaryota</taxon>
        <taxon>Viridiplantae</taxon>
        <taxon>Streptophyta</taxon>
        <taxon>Embryophyta</taxon>
        <taxon>Tracheophyta</taxon>
        <taxon>Spermatophyta</taxon>
        <taxon>Magnoliopsida</taxon>
        <taxon>eudicotyledons</taxon>
        <taxon>Gunneridae</taxon>
        <taxon>Pentapetalae</taxon>
        <taxon>rosids</taxon>
        <taxon>malvids</taxon>
        <taxon>Malvales</taxon>
        <taxon>Malvaceae</taxon>
        <taxon>Malvoideae</taxon>
        <taxon>Gossypium</taxon>
    </lineage>
</organism>
<proteinExistence type="predicted"/>
<accession>A0A9D3ZIR2</accession>
<dbReference type="AlphaFoldDB" id="A0A9D3ZIR2"/>
<protein>
    <submittedName>
        <fullName evidence="1">Uncharacterized protein</fullName>
    </submittedName>
</protein>
<dbReference type="EMBL" id="JAIQCV010000012">
    <property type="protein sequence ID" value="KAH1039176.1"/>
    <property type="molecule type" value="Genomic_DNA"/>
</dbReference>
<sequence>LWLLEYIIEASDNLTERGRGRASIGSALTVSTPKIKWCRVSVIRDFPRGCGRVTASNYGLTRQIIVDHSSEG</sequence>
<feature type="non-terminal residue" evidence="1">
    <location>
        <position position="1"/>
    </location>
</feature>
<gene>
    <name evidence="1" type="ORF">J1N35_040919</name>
</gene>
<keyword evidence="2" id="KW-1185">Reference proteome</keyword>
<reference evidence="1 2" key="1">
    <citation type="journal article" date="2021" name="Plant Biotechnol. J.">
        <title>Multi-omics assisted identification of the key and species-specific regulatory components of drought-tolerant mechanisms in Gossypium stocksii.</title>
        <authorList>
            <person name="Yu D."/>
            <person name="Ke L."/>
            <person name="Zhang D."/>
            <person name="Wu Y."/>
            <person name="Sun Y."/>
            <person name="Mei J."/>
            <person name="Sun J."/>
            <person name="Sun Y."/>
        </authorList>
    </citation>
    <scope>NUCLEOTIDE SEQUENCE [LARGE SCALE GENOMIC DNA]</scope>
    <source>
        <strain evidence="2">cv. E1</strain>
        <tissue evidence="1">Leaf</tissue>
    </source>
</reference>
<feature type="non-terminal residue" evidence="1">
    <location>
        <position position="72"/>
    </location>
</feature>
<evidence type="ECO:0000313" key="1">
    <source>
        <dbReference type="EMBL" id="KAH1039176.1"/>
    </source>
</evidence>